<dbReference type="SUPFAM" id="SSF55073">
    <property type="entry name" value="Nucleotide cyclase"/>
    <property type="match status" value="1"/>
</dbReference>
<feature type="chain" id="PRO_5043821906" description="mitogen-activated protein kinase kinase" evidence="9">
    <location>
        <begin position="23"/>
        <end position="1298"/>
    </location>
</feature>
<evidence type="ECO:0000256" key="6">
    <source>
        <dbReference type="ARBA" id="ARBA00038035"/>
    </source>
</evidence>
<protein>
    <recommendedName>
        <fullName evidence="7">mitogen-activated protein kinase kinase</fullName>
        <ecNumber evidence="7">2.7.12.2</ecNumber>
    </recommendedName>
</protein>
<proteinExistence type="inferred from homology"/>
<evidence type="ECO:0000256" key="5">
    <source>
        <dbReference type="ARBA" id="ARBA00022840"/>
    </source>
</evidence>
<organism evidence="11 12">
    <name type="scientific">Novymonas esmeraldas</name>
    <dbReference type="NCBI Taxonomy" id="1808958"/>
    <lineage>
        <taxon>Eukaryota</taxon>
        <taxon>Discoba</taxon>
        <taxon>Euglenozoa</taxon>
        <taxon>Kinetoplastea</taxon>
        <taxon>Metakinetoplastina</taxon>
        <taxon>Trypanosomatida</taxon>
        <taxon>Trypanosomatidae</taxon>
        <taxon>Novymonas</taxon>
    </lineage>
</organism>
<keyword evidence="5 8" id="KW-0067">ATP-binding</keyword>
<reference evidence="11 12" key="1">
    <citation type="journal article" date="2021" name="MBio">
        <title>A New Model Trypanosomatid, Novymonas esmeraldas: Genomic Perception of Its 'Candidatus Pandoraea novymonadis' Endosymbiont.</title>
        <authorList>
            <person name="Zakharova A."/>
            <person name="Saura A."/>
            <person name="Butenko A."/>
            <person name="Podesvova L."/>
            <person name="Warmusova S."/>
            <person name="Kostygov A.Y."/>
            <person name="Nenarokova A."/>
            <person name="Lukes J."/>
            <person name="Opperdoes F.R."/>
            <person name="Yurchenko V."/>
        </authorList>
    </citation>
    <scope>NUCLEOTIDE SEQUENCE [LARGE SCALE GENOMIC DNA]</scope>
    <source>
        <strain evidence="11 12">E262AT.01</strain>
    </source>
</reference>
<dbReference type="Gene3D" id="3.30.70.1230">
    <property type="entry name" value="Nucleotide cyclase"/>
    <property type="match status" value="1"/>
</dbReference>
<evidence type="ECO:0000256" key="9">
    <source>
        <dbReference type="SAM" id="SignalP"/>
    </source>
</evidence>
<evidence type="ECO:0000313" key="12">
    <source>
        <dbReference type="Proteomes" id="UP001430356"/>
    </source>
</evidence>
<accession>A0AAW0EWZ6</accession>
<keyword evidence="3 8" id="KW-0547">Nucleotide-binding</keyword>
<dbReference type="PROSITE" id="PS00108">
    <property type="entry name" value="PROTEIN_KINASE_ST"/>
    <property type="match status" value="1"/>
</dbReference>
<feature type="domain" description="Protein kinase" evidence="10">
    <location>
        <begin position="957"/>
        <end position="1296"/>
    </location>
</feature>
<dbReference type="EC" id="2.7.12.2" evidence="7"/>
<keyword evidence="12" id="KW-1185">Reference proteome</keyword>
<comment type="caution">
    <text evidence="11">The sequence shown here is derived from an EMBL/GenBank/DDBJ whole genome shotgun (WGS) entry which is preliminary data.</text>
</comment>
<feature type="binding site" evidence="8">
    <location>
        <position position="985"/>
    </location>
    <ligand>
        <name>ATP</name>
        <dbReference type="ChEBI" id="CHEBI:30616"/>
    </ligand>
</feature>
<dbReference type="EMBL" id="JAECZO010000178">
    <property type="protein sequence ID" value="KAK7198812.1"/>
    <property type="molecule type" value="Genomic_DNA"/>
</dbReference>
<comment type="similarity">
    <text evidence="6">Belongs to the protein kinase superfamily. STE Ser/Thr protein kinase family. MAP kinase kinase subfamily.</text>
</comment>
<evidence type="ECO:0000256" key="7">
    <source>
        <dbReference type="ARBA" id="ARBA00038999"/>
    </source>
</evidence>
<dbReference type="PROSITE" id="PS00107">
    <property type="entry name" value="PROTEIN_KINASE_ATP"/>
    <property type="match status" value="1"/>
</dbReference>
<dbReference type="PANTHER" id="PTHR48013:SF18">
    <property type="entry name" value="KINASE, PUTATIVE-RELATED"/>
    <property type="match status" value="1"/>
</dbReference>
<dbReference type="Gene3D" id="1.10.510.10">
    <property type="entry name" value="Transferase(Phosphotransferase) domain 1"/>
    <property type="match status" value="1"/>
</dbReference>
<gene>
    <name evidence="11" type="ORF">NESM_000846800</name>
</gene>
<evidence type="ECO:0000256" key="3">
    <source>
        <dbReference type="ARBA" id="ARBA00022741"/>
    </source>
</evidence>
<evidence type="ECO:0000256" key="1">
    <source>
        <dbReference type="ARBA" id="ARBA00004167"/>
    </source>
</evidence>
<name>A0AAW0EWZ6_9TRYP</name>
<dbReference type="InterPro" id="IPR000719">
    <property type="entry name" value="Prot_kinase_dom"/>
</dbReference>
<evidence type="ECO:0000313" key="11">
    <source>
        <dbReference type="EMBL" id="KAK7198812.1"/>
    </source>
</evidence>
<dbReference type="PROSITE" id="PS50011">
    <property type="entry name" value="PROTEIN_KINASE_DOM"/>
    <property type="match status" value="1"/>
</dbReference>
<dbReference type="InterPro" id="IPR029787">
    <property type="entry name" value="Nucleotide_cyclase"/>
</dbReference>
<dbReference type="InterPro" id="IPR008271">
    <property type="entry name" value="Ser/Thr_kinase_AS"/>
</dbReference>
<comment type="subcellular location">
    <subcellularLocation>
        <location evidence="1">Membrane</location>
        <topology evidence="1">Single-pass membrane protein</topology>
    </subcellularLocation>
</comment>
<dbReference type="GO" id="GO:0016020">
    <property type="term" value="C:membrane"/>
    <property type="evidence" value="ECO:0007669"/>
    <property type="project" value="UniProtKB-SubCell"/>
</dbReference>
<keyword evidence="9" id="KW-0732">Signal</keyword>
<keyword evidence="4 11" id="KW-0418">Kinase</keyword>
<dbReference type="InterPro" id="IPR017441">
    <property type="entry name" value="Protein_kinase_ATP_BS"/>
</dbReference>
<dbReference type="PANTHER" id="PTHR48013">
    <property type="entry name" value="DUAL SPECIFICITY MITOGEN-ACTIVATED PROTEIN KINASE KINASE 5-RELATED"/>
    <property type="match status" value="1"/>
</dbReference>
<sequence length="1298" mass="138951">MARIPMSVLLLVYALLVCLALASNTIVFSVRTSNTAKASTERLSFTSLSRSVAIVSGSLASLEINSGRIAATLNYSSSTSPIHDGMAAPIKNFNTTFQLLRPPTTSVSLVSQEELLWRGADAGWVDVGCFRDDGVCFRGNATLTQYLGSPYATEEGSHYPTRSTVAAPPTYFDLHTQLLQEARLATGGEVWSPEVIRYTIRPTTLMCSDRYVEFIMVYYNCMAVTPLSELPPSASSTTAPAGGVFCSHALATVVQLLYRIQLGTYGGLSPSSVQVIASVNVMDEVHNTSCTNLPAASRSAVSAFLAATPQATSAASGTWQRATVTGDDWSTSVAYKTANGVFLVFNDLTPKSFFFSATDADRNICVGITSGIMAAVVLVSFLMWHRLALPLQHVCTGLRKTALGMIEDDSEGGGGDGAAAQRRPGRSVIVREVFDLYTAYDSLRAALLELKAFAPQGLLVAQNCTTDTVPMFTDSASSAEVEMADVVGVGRQRTSIVFADPRVGHCPPKGSMQECGLSEGYGSTSVERSLPLGGHSGREGLVSLLQPTGEVCGGLDSACGDSAARVPPPPAAALATTTASRATQLAFPALHRSTAFRMVNCAVLTLSYRMAVANMDQVSGEVQQLLDASIDLVLGLGGTVEVCRPDIVIASFGAHREDALHTTRALQCAVRIFARLSDSQVRRTLLFLDAGQYYVGTLGAYGRYARVVCGDRVDFALRMRRYELGFGRIITTDNIAQSWQTRKYVFLPIDNIVPRGGLAVQTSSVLLFQLYPTAHLPQARAQLLQHHADVFAAALGGRYEDALDRLTATPVLDVALRSSWEQALQTLLHTTPRRPRYCRIELPPFEALGCTAPPPYRAKLFKPLQATELERAVPQVNFLMEDTMLLDETPKEPPGALDGGDGGGGDGEVGHSFMMGAVSSTGVGVAGVIAAASSADVCTESDDLPRTFRDSRGDEWTLIPTRIGSGAFADVYKAISPNGVMVAVKCIQLSRSNVNTSDVVREVNMSCKLWSEYIVNCTSWAHVGSSLFIVMELMAGGSLSDTVRHFPRGLTEPIAKRYASDALRGLAYLHRSGIVHADLKPQNMLLSADGGCRLSDFGSSVVRATAAAQAGNDVFQLRGTPLYMSPEVARGDAPSMMSDVWSFGVSLYEMLTGSLPWVWASNECAVYPSSPAETVPKALVKGSPTSPQPLLPKTAATLRASENVFSDPLQPPRLPLNDAVSFSVSVGDVEVSHLSHETRLLSVSGFLQAVIRGEVVARPSSQLLPSVAAGQVVAACLRPDPRERATVEDLLYMQYFYN</sequence>
<evidence type="ECO:0000259" key="10">
    <source>
        <dbReference type="PROSITE" id="PS50011"/>
    </source>
</evidence>
<evidence type="ECO:0000256" key="2">
    <source>
        <dbReference type="ARBA" id="ARBA00022679"/>
    </source>
</evidence>
<dbReference type="GO" id="GO:0005524">
    <property type="term" value="F:ATP binding"/>
    <property type="evidence" value="ECO:0007669"/>
    <property type="project" value="UniProtKB-UniRule"/>
</dbReference>
<dbReference type="SMART" id="SM00220">
    <property type="entry name" value="S_TKc"/>
    <property type="match status" value="1"/>
</dbReference>
<dbReference type="Gene3D" id="3.30.200.20">
    <property type="entry name" value="Phosphorylase Kinase, domain 1"/>
    <property type="match status" value="1"/>
</dbReference>
<evidence type="ECO:0000256" key="4">
    <source>
        <dbReference type="ARBA" id="ARBA00022777"/>
    </source>
</evidence>
<dbReference type="Proteomes" id="UP001430356">
    <property type="component" value="Unassembled WGS sequence"/>
</dbReference>
<dbReference type="Pfam" id="PF00069">
    <property type="entry name" value="Pkinase"/>
    <property type="match status" value="1"/>
</dbReference>
<dbReference type="SUPFAM" id="SSF56112">
    <property type="entry name" value="Protein kinase-like (PK-like)"/>
    <property type="match status" value="1"/>
</dbReference>
<keyword evidence="2" id="KW-0808">Transferase</keyword>
<dbReference type="InterPro" id="IPR011009">
    <property type="entry name" value="Kinase-like_dom_sf"/>
</dbReference>
<evidence type="ECO:0000256" key="8">
    <source>
        <dbReference type="PROSITE-ProRule" id="PRU10141"/>
    </source>
</evidence>
<feature type="signal peptide" evidence="9">
    <location>
        <begin position="1"/>
        <end position="22"/>
    </location>
</feature>
<dbReference type="GO" id="GO:0004708">
    <property type="term" value="F:MAP kinase kinase activity"/>
    <property type="evidence" value="ECO:0007669"/>
    <property type="project" value="UniProtKB-EC"/>
</dbReference>